<dbReference type="SUPFAM" id="SSF52949">
    <property type="entry name" value="Macro domain-like"/>
    <property type="match status" value="1"/>
</dbReference>
<keyword evidence="2 6" id="KW-0328">Glycosyltransferase</keyword>
<evidence type="ECO:0000313" key="11">
    <source>
        <dbReference type="Proteomes" id="UP000663854"/>
    </source>
</evidence>
<dbReference type="Proteomes" id="UP000663870">
    <property type="component" value="Unassembled WGS sequence"/>
</dbReference>
<evidence type="ECO:0000313" key="12">
    <source>
        <dbReference type="Proteomes" id="UP000663870"/>
    </source>
</evidence>
<name>A0A814TR13_9BILA</name>
<feature type="compositionally biased region" description="Low complexity" evidence="7">
    <location>
        <begin position="1"/>
        <end position="16"/>
    </location>
</feature>
<dbReference type="GO" id="GO:0003950">
    <property type="term" value="F:NAD+ poly-ADP-ribosyltransferase activity"/>
    <property type="evidence" value="ECO:0007669"/>
    <property type="project" value="UniProtKB-UniRule"/>
</dbReference>
<dbReference type="Pfam" id="PF00644">
    <property type="entry name" value="PARP"/>
    <property type="match status" value="1"/>
</dbReference>
<protein>
    <recommendedName>
        <fullName evidence="6">Poly [ADP-ribose] polymerase</fullName>
        <shortName evidence="6">PARP</shortName>
        <ecNumber evidence="6">2.4.2.-</ecNumber>
    </recommendedName>
</protein>
<dbReference type="GO" id="GO:0005634">
    <property type="term" value="C:nucleus"/>
    <property type="evidence" value="ECO:0007669"/>
    <property type="project" value="UniProtKB-SubCell"/>
</dbReference>
<comment type="caution">
    <text evidence="9">The sequence shown here is derived from an EMBL/GenBank/DDBJ whole genome shotgun (WGS) entry which is preliminary data.</text>
</comment>
<evidence type="ECO:0000256" key="2">
    <source>
        <dbReference type="ARBA" id="ARBA00022676"/>
    </source>
</evidence>
<feature type="compositionally biased region" description="Polar residues" evidence="7">
    <location>
        <begin position="87"/>
        <end position="97"/>
    </location>
</feature>
<gene>
    <name evidence="10" type="ORF">JXQ802_LOCUS35550</name>
    <name evidence="9" type="ORF">PYM288_LOCUS22913</name>
</gene>
<dbReference type="InterPro" id="IPR012317">
    <property type="entry name" value="Poly(ADP-ribose)pol_cat_dom"/>
</dbReference>
<dbReference type="PANTHER" id="PTHR14453:SF67">
    <property type="entry name" value="POLY [ADP-RIBOSE] POLYMERASE"/>
    <property type="match status" value="1"/>
</dbReference>
<evidence type="ECO:0000256" key="3">
    <source>
        <dbReference type="ARBA" id="ARBA00022679"/>
    </source>
</evidence>
<organism evidence="9 11">
    <name type="scientific">Rotaria sordida</name>
    <dbReference type="NCBI Taxonomy" id="392033"/>
    <lineage>
        <taxon>Eukaryota</taxon>
        <taxon>Metazoa</taxon>
        <taxon>Spiralia</taxon>
        <taxon>Gnathifera</taxon>
        <taxon>Rotifera</taxon>
        <taxon>Eurotatoria</taxon>
        <taxon>Bdelloidea</taxon>
        <taxon>Philodinida</taxon>
        <taxon>Philodinidae</taxon>
        <taxon>Rotaria</taxon>
    </lineage>
</organism>
<dbReference type="Proteomes" id="UP000663854">
    <property type="component" value="Unassembled WGS sequence"/>
</dbReference>
<evidence type="ECO:0000259" key="8">
    <source>
        <dbReference type="PROSITE" id="PS51059"/>
    </source>
</evidence>
<dbReference type="GO" id="GO:0010629">
    <property type="term" value="P:negative regulation of gene expression"/>
    <property type="evidence" value="ECO:0007669"/>
    <property type="project" value="TreeGrafter"/>
</dbReference>
<keyword evidence="5" id="KW-0539">Nucleus</keyword>
<keyword evidence="4 6" id="KW-0520">NAD</keyword>
<feature type="compositionally biased region" description="Low complexity" evidence="7">
    <location>
        <begin position="70"/>
        <end position="85"/>
    </location>
</feature>
<evidence type="ECO:0000256" key="7">
    <source>
        <dbReference type="SAM" id="MobiDB-lite"/>
    </source>
</evidence>
<dbReference type="InterPro" id="IPR052056">
    <property type="entry name" value="Mono-ARTD/PARP"/>
</dbReference>
<sequence length="335" mass="37725">MLKASLPLKSSPSSSSQKTVIQPRRGRSSPARKHSFSVQQQFRSSSPRDRSLSPPQESRFLVRENSFSAQRRPQSSLRQPQRPRSAAQKSSLATSPEGSRKVIAATVNKGTIQVVTGDITREKVDAIIGSSSSKILKNAIIKVAGGEVETSYDTQQKNNPNSILISTPPADTKKSVHYQLPTTWEKPTENEMRLELSNTVDEYKSIVTNFNQSIKGKYTKIIRIERIQNERWYIQYLAHSRSFKRTLDKDTEKRTVYGFGVYFSLDAAYSHDYAKPNVNGERHMFLTRVLVGNTTKGNSSMKTCPAGFDSTTDGKHIFVTYHDAQAYAEYLITYK</sequence>
<feature type="domain" description="PARP catalytic" evidence="8">
    <location>
        <begin position="180"/>
        <end position="335"/>
    </location>
</feature>
<feature type="region of interest" description="Disordered" evidence="7">
    <location>
        <begin position="1"/>
        <end position="99"/>
    </location>
</feature>
<accession>A0A814TR13</accession>
<dbReference type="InterPro" id="IPR043472">
    <property type="entry name" value="Macro_dom-like"/>
</dbReference>
<evidence type="ECO:0000256" key="4">
    <source>
        <dbReference type="ARBA" id="ARBA00023027"/>
    </source>
</evidence>
<evidence type="ECO:0000256" key="1">
    <source>
        <dbReference type="ARBA" id="ARBA00004123"/>
    </source>
</evidence>
<evidence type="ECO:0000313" key="9">
    <source>
        <dbReference type="EMBL" id="CAF1164211.1"/>
    </source>
</evidence>
<evidence type="ECO:0000313" key="10">
    <source>
        <dbReference type="EMBL" id="CAF1415703.1"/>
    </source>
</evidence>
<dbReference type="Gene3D" id="3.90.228.10">
    <property type="match status" value="1"/>
</dbReference>
<dbReference type="AlphaFoldDB" id="A0A814TR13"/>
<feature type="compositionally biased region" description="Low complexity" evidence="7">
    <location>
        <begin position="36"/>
        <end position="45"/>
    </location>
</feature>
<proteinExistence type="predicted"/>
<dbReference type="EMBL" id="CAJNOL010001764">
    <property type="protein sequence ID" value="CAF1415703.1"/>
    <property type="molecule type" value="Genomic_DNA"/>
</dbReference>
<evidence type="ECO:0000256" key="6">
    <source>
        <dbReference type="RuleBase" id="RU362114"/>
    </source>
</evidence>
<dbReference type="EC" id="2.4.2.-" evidence="6"/>
<dbReference type="GO" id="GO:0003714">
    <property type="term" value="F:transcription corepressor activity"/>
    <property type="evidence" value="ECO:0007669"/>
    <property type="project" value="TreeGrafter"/>
</dbReference>
<dbReference type="EMBL" id="CAJNOH010001019">
    <property type="protein sequence ID" value="CAF1164211.1"/>
    <property type="molecule type" value="Genomic_DNA"/>
</dbReference>
<dbReference type="GO" id="GO:0005737">
    <property type="term" value="C:cytoplasm"/>
    <property type="evidence" value="ECO:0007669"/>
    <property type="project" value="TreeGrafter"/>
</dbReference>
<keyword evidence="3 6" id="KW-0808">Transferase</keyword>
<dbReference type="Gene3D" id="3.40.220.10">
    <property type="entry name" value="Leucine Aminopeptidase, subunit E, domain 1"/>
    <property type="match status" value="1"/>
</dbReference>
<reference evidence="9" key="1">
    <citation type="submission" date="2021-02" db="EMBL/GenBank/DDBJ databases">
        <authorList>
            <person name="Nowell W R."/>
        </authorList>
    </citation>
    <scope>NUCLEOTIDE SEQUENCE</scope>
</reference>
<dbReference type="PROSITE" id="PS51059">
    <property type="entry name" value="PARP_CATALYTIC"/>
    <property type="match status" value="1"/>
</dbReference>
<dbReference type="SUPFAM" id="SSF56399">
    <property type="entry name" value="ADP-ribosylation"/>
    <property type="match status" value="1"/>
</dbReference>
<keyword evidence="12" id="KW-1185">Reference proteome</keyword>
<evidence type="ECO:0000256" key="5">
    <source>
        <dbReference type="ARBA" id="ARBA00023242"/>
    </source>
</evidence>
<feature type="compositionally biased region" description="Basic residues" evidence="7">
    <location>
        <begin position="24"/>
        <end position="35"/>
    </location>
</feature>
<dbReference type="PANTHER" id="PTHR14453">
    <property type="entry name" value="PARP/ZINC FINGER CCCH TYPE DOMAIN CONTAINING PROTEIN"/>
    <property type="match status" value="1"/>
</dbReference>
<comment type="subcellular location">
    <subcellularLocation>
        <location evidence="1">Nucleus</location>
    </subcellularLocation>
</comment>